<proteinExistence type="predicted"/>
<sequence length="96" mass="10942">MQIAFIVDRYLSDNNFSETRSVFRSEASSLISKSPVQEEQKVMVDQERFRLEQERFRVQTLLQGMQEVMNAYNASGIAPATMVKNSTTKPAAMVPH</sequence>
<name>A0A6A6KI68_HEVBR</name>
<dbReference type="PANTHER" id="PTHR35117">
    <property type="entry name" value="MYOSIN-M HEAVY PROTEIN"/>
    <property type="match status" value="1"/>
</dbReference>
<keyword evidence="2" id="KW-1185">Reference proteome</keyword>
<dbReference type="PANTHER" id="PTHR35117:SF1">
    <property type="entry name" value="MYOSIN-M HEAVY PROTEIN"/>
    <property type="match status" value="1"/>
</dbReference>
<accession>A0A6A6KI68</accession>
<organism evidence="1 2">
    <name type="scientific">Hevea brasiliensis</name>
    <name type="common">Para rubber tree</name>
    <name type="synonym">Siphonia brasiliensis</name>
    <dbReference type="NCBI Taxonomy" id="3981"/>
    <lineage>
        <taxon>Eukaryota</taxon>
        <taxon>Viridiplantae</taxon>
        <taxon>Streptophyta</taxon>
        <taxon>Embryophyta</taxon>
        <taxon>Tracheophyta</taxon>
        <taxon>Spermatophyta</taxon>
        <taxon>Magnoliopsida</taxon>
        <taxon>eudicotyledons</taxon>
        <taxon>Gunneridae</taxon>
        <taxon>Pentapetalae</taxon>
        <taxon>rosids</taxon>
        <taxon>fabids</taxon>
        <taxon>Malpighiales</taxon>
        <taxon>Euphorbiaceae</taxon>
        <taxon>Crotonoideae</taxon>
        <taxon>Micrandreae</taxon>
        <taxon>Hevea</taxon>
    </lineage>
</organism>
<dbReference type="Proteomes" id="UP000467840">
    <property type="component" value="Chromosome 8"/>
</dbReference>
<reference evidence="1 2" key="1">
    <citation type="journal article" date="2020" name="Mol. Plant">
        <title>The Chromosome-Based Rubber Tree Genome Provides New Insights into Spurge Genome Evolution and Rubber Biosynthesis.</title>
        <authorList>
            <person name="Liu J."/>
            <person name="Shi C."/>
            <person name="Shi C.C."/>
            <person name="Li W."/>
            <person name="Zhang Q.J."/>
            <person name="Zhang Y."/>
            <person name="Li K."/>
            <person name="Lu H.F."/>
            <person name="Shi C."/>
            <person name="Zhu S.T."/>
            <person name="Xiao Z.Y."/>
            <person name="Nan H."/>
            <person name="Yue Y."/>
            <person name="Zhu X.G."/>
            <person name="Wu Y."/>
            <person name="Hong X.N."/>
            <person name="Fan G.Y."/>
            <person name="Tong Y."/>
            <person name="Zhang D."/>
            <person name="Mao C.L."/>
            <person name="Liu Y.L."/>
            <person name="Hao S.J."/>
            <person name="Liu W.Q."/>
            <person name="Lv M.Q."/>
            <person name="Zhang H.B."/>
            <person name="Liu Y."/>
            <person name="Hu-Tang G.R."/>
            <person name="Wang J.P."/>
            <person name="Wang J.H."/>
            <person name="Sun Y.H."/>
            <person name="Ni S.B."/>
            <person name="Chen W.B."/>
            <person name="Zhang X.C."/>
            <person name="Jiao Y.N."/>
            <person name="Eichler E.E."/>
            <person name="Li G.H."/>
            <person name="Liu X."/>
            <person name="Gao L.Z."/>
        </authorList>
    </citation>
    <scope>NUCLEOTIDE SEQUENCE [LARGE SCALE GENOMIC DNA]</scope>
    <source>
        <strain evidence="2">cv. GT1</strain>
        <tissue evidence="1">Leaf</tissue>
    </source>
</reference>
<protein>
    <recommendedName>
        <fullName evidence="3">LisH domain-containing protein</fullName>
    </recommendedName>
</protein>
<dbReference type="EMBL" id="JAAGAX010000016">
    <property type="protein sequence ID" value="KAF2288592.1"/>
    <property type="molecule type" value="Genomic_DNA"/>
</dbReference>
<evidence type="ECO:0008006" key="3">
    <source>
        <dbReference type="Google" id="ProtNLM"/>
    </source>
</evidence>
<gene>
    <name evidence="1" type="ORF">GH714_008995</name>
</gene>
<comment type="caution">
    <text evidence="1">The sequence shown here is derived from an EMBL/GenBank/DDBJ whole genome shotgun (WGS) entry which is preliminary data.</text>
</comment>
<evidence type="ECO:0000313" key="2">
    <source>
        <dbReference type="Proteomes" id="UP000467840"/>
    </source>
</evidence>
<evidence type="ECO:0000313" key="1">
    <source>
        <dbReference type="EMBL" id="KAF2288592.1"/>
    </source>
</evidence>
<dbReference type="AlphaFoldDB" id="A0A6A6KI68"/>